<proteinExistence type="predicted"/>
<reference evidence="1 2" key="1">
    <citation type="submission" date="2014-06" db="EMBL/GenBank/DDBJ databases">
        <authorList>
            <person name="Swart Estienne"/>
        </authorList>
    </citation>
    <scope>NUCLEOTIDE SEQUENCE [LARGE SCALE GENOMIC DNA]</scope>
    <source>
        <strain evidence="1 2">130c</strain>
    </source>
</reference>
<dbReference type="InParanoid" id="A0A077ZUK8"/>
<name>A0A077ZUK8_STYLE</name>
<dbReference type="AlphaFoldDB" id="A0A077ZUK8"/>
<accession>A0A077ZUK8</accession>
<protein>
    <submittedName>
        <fullName evidence="1">Uncharacterized protein</fullName>
    </submittedName>
</protein>
<keyword evidence="2" id="KW-1185">Reference proteome</keyword>
<evidence type="ECO:0000313" key="1">
    <source>
        <dbReference type="EMBL" id="CDW73583.1"/>
    </source>
</evidence>
<organism evidence="1 2">
    <name type="scientific">Stylonychia lemnae</name>
    <name type="common">Ciliate</name>
    <dbReference type="NCBI Taxonomy" id="5949"/>
    <lineage>
        <taxon>Eukaryota</taxon>
        <taxon>Sar</taxon>
        <taxon>Alveolata</taxon>
        <taxon>Ciliophora</taxon>
        <taxon>Intramacronucleata</taxon>
        <taxon>Spirotrichea</taxon>
        <taxon>Stichotrichia</taxon>
        <taxon>Sporadotrichida</taxon>
        <taxon>Oxytrichidae</taxon>
        <taxon>Stylonychinae</taxon>
        <taxon>Stylonychia</taxon>
    </lineage>
</organism>
<gene>
    <name evidence="1" type="primary">Contig8889.g9500</name>
    <name evidence="1" type="ORF">STYLEM_2566</name>
</gene>
<dbReference type="EMBL" id="CCKQ01002489">
    <property type="protein sequence ID" value="CDW73583.1"/>
    <property type="molecule type" value="Genomic_DNA"/>
</dbReference>
<evidence type="ECO:0000313" key="2">
    <source>
        <dbReference type="Proteomes" id="UP000039865"/>
    </source>
</evidence>
<dbReference type="Proteomes" id="UP000039865">
    <property type="component" value="Unassembled WGS sequence"/>
</dbReference>
<sequence length="121" mass="14192">MSKKYSVQKSKQIQDLKKNYIDAVEKFYLGKKVSTTQPPLGKTMSNFNNSQGNGKMYNQTVQESDQSSYVAKQTKSRGTYFLYPTSWLSRFIIPNEFQREDTQEFGEESYILKQFPNEWLT</sequence>